<evidence type="ECO:0000313" key="2">
    <source>
        <dbReference type="EMBL" id="GBL98300.1"/>
    </source>
</evidence>
<evidence type="ECO:0000313" key="1">
    <source>
        <dbReference type="EMBL" id="GBL98295.1"/>
    </source>
</evidence>
<name>A0A4Y2C1F6_ARAVE</name>
<organism evidence="2 4">
    <name type="scientific">Araneus ventricosus</name>
    <name type="common">Orbweaver spider</name>
    <name type="synonym">Epeira ventricosa</name>
    <dbReference type="NCBI Taxonomy" id="182803"/>
    <lineage>
        <taxon>Eukaryota</taxon>
        <taxon>Metazoa</taxon>
        <taxon>Ecdysozoa</taxon>
        <taxon>Arthropoda</taxon>
        <taxon>Chelicerata</taxon>
        <taxon>Arachnida</taxon>
        <taxon>Araneae</taxon>
        <taxon>Araneomorphae</taxon>
        <taxon>Entelegynae</taxon>
        <taxon>Araneoidea</taxon>
        <taxon>Araneidae</taxon>
        <taxon>Araneus</taxon>
    </lineage>
</organism>
<dbReference type="AlphaFoldDB" id="A0A4Y2C1F6"/>
<comment type="caution">
    <text evidence="2">The sequence shown here is derived from an EMBL/GenBank/DDBJ whole genome shotgun (WGS) entry which is preliminary data.</text>
</comment>
<gene>
    <name evidence="3" type="ORF">AVEN_222072_1</name>
    <name evidence="1" type="ORF">AVEN_30033_1</name>
    <name evidence="2" type="ORF">AVEN_33609_1</name>
</gene>
<accession>A0A4Y2C1F6</accession>
<reference evidence="2 4" key="1">
    <citation type="journal article" date="2019" name="Sci. Rep.">
        <title>Orb-weaving spider Araneus ventricosus genome elucidates the spidroin gene catalogue.</title>
        <authorList>
            <person name="Kono N."/>
            <person name="Nakamura H."/>
            <person name="Ohtoshi R."/>
            <person name="Moran D.A.P."/>
            <person name="Shinohara A."/>
            <person name="Yoshida Y."/>
            <person name="Fujiwara M."/>
            <person name="Mori M."/>
            <person name="Tomita M."/>
            <person name="Arakawa K."/>
        </authorList>
    </citation>
    <scope>NUCLEOTIDE SEQUENCE [LARGE SCALE GENOMIC DNA]</scope>
</reference>
<dbReference type="Proteomes" id="UP000499080">
    <property type="component" value="Unassembled WGS sequence"/>
</dbReference>
<evidence type="ECO:0000313" key="3">
    <source>
        <dbReference type="EMBL" id="GBL98346.1"/>
    </source>
</evidence>
<protein>
    <submittedName>
        <fullName evidence="2">Uncharacterized protein</fullName>
    </submittedName>
</protein>
<keyword evidence="4" id="KW-1185">Reference proteome</keyword>
<dbReference type="EMBL" id="BGPR01085164">
    <property type="protein sequence ID" value="GBL98300.1"/>
    <property type="molecule type" value="Genomic_DNA"/>
</dbReference>
<dbReference type="EMBL" id="BGPR01085177">
    <property type="protein sequence ID" value="GBL98346.1"/>
    <property type="molecule type" value="Genomic_DNA"/>
</dbReference>
<dbReference type="EMBL" id="BGPR01085163">
    <property type="protein sequence ID" value="GBL98295.1"/>
    <property type="molecule type" value="Genomic_DNA"/>
</dbReference>
<evidence type="ECO:0000313" key="4">
    <source>
        <dbReference type="Proteomes" id="UP000499080"/>
    </source>
</evidence>
<sequence>MGSPSLAPDLGNELGDKFFNLDDKSIIPENVTLFSISLLGKKIRLNVRENSMWRHGLSGRVYKGSAWNREQCVDTLE</sequence>
<proteinExistence type="predicted"/>